<protein>
    <submittedName>
        <fullName evidence="1">Uncharacterized protein</fullName>
    </submittedName>
</protein>
<organism evidence="1">
    <name type="scientific">Cyclophora tenuis</name>
    <name type="common">Marine diatom</name>
    <dbReference type="NCBI Taxonomy" id="216820"/>
    <lineage>
        <taxon>Eukaryota</taxon>
        <taxon>Sar</taxon>
        <taxon>Stramenopiles</taxon>
        <taxon>Ochrophyta</taxon>
        <taxon>Bacillariophyta</taxon>
        <taxon>Fragilariophyceae</taxon>
        <taxon>Fragilariophycidae</taxon>
        <taxon>Cyclophorales</taxon>
        <taxon>Cyclophoraceae</taxon>
        <taxon>Cyclophora</taxon>
    </lineage>
</organism>
<gene>
    <name evidence="1" type="ORF">CTEN0397_LOCUS5294</name>
</gene>
<reference evidence="1" key="1">
    <citation type="submission" date="2021-01" db="EMBL/GenBank/DDBJ databases">
        <authorList>
            <person name="Corre E."/>
            <person name="Pelletier E."/>
            <person name="Niang G."/>
            <person name="Scheremetjew M."/>
            <person name="Finn R."/>
            <person name="Kale V."/>
            <person name="Holt S."/>
            <person name="Cochrane G."/>
            <person name="Meng A."/>
            <person name="Brown T."/>
            <person name="Cohen L."/>
        </authorList>
    </citation>
    <scope>NUCLEOTIDE SEQUENCE</scope>
    <source>
        <strain evidence="1">ECT3854</strain>
    </source>
</reference>
<dbReference type="EMBL" id="HBFW01008129">
    <property type="protein sequence ID" value="CAD8934261.1"/>
    <property type="molecule type" value="Transcribed_RNA"/>
</dbReference>
<evidence type="ECO:0000313" key="1">
    <source>
        <dbReference type="EMBL" id="CAD8934261.1"/>
    </source>
</evidence>
<accession>A0A7S1D0G9</accession>
<dbReference type="AlphaFoldDB" id="A0A7S1D0G9"/>
<proteinExistence type="predicted"/>
<name>A0A7S1D0G9_CYCTE</name>
<sequence>MPPTKKLIKPFIPKHVLLISNEEESPKKKEEVVVVEEKRPPETHCKEFYESHDKDTKYVFAMMIGVSLKGDLDLNFSRFDAEHPPFSRRRRDFKPTLKVMQDEVIRRATNANVSRLPRPSQWHSEKILDALTNKFPPRLSKEDVAFLRLFHTIVELRSKFLVKKIHTRHTRESTFWKDAAAKFNDKLWVPRSVVIPSIEAFSQTMDLPFLFAAKLSDNHLGRIFGGIKHQLMTAVTQTNPCSSIPLWRVDGRVEQWDYEPYKVAAKLDRKPGETVVYLWELTNQRKMLGSCIAYVDDDTEGDLVHKRLVATETAAKAKASARQTGPVVMARQKELGNERFIECQELHLEQMKVYNRL</sequence>